<dbReference type="Proteomes" id="UP000198559">
    <property type="component" value="Unassembled WGS sequence"/>
</dbReference>
<feature type="domain" description="ACT" evidence="5">
    <location>
        <begin position="15"/>
        <end position="100"/>
    </location>
</feature>
<name>A0A1H6LD39_9GAMM</name>
<dbReference type="Gene3D" id="3.40.50.170">
    <property type="entry name" value="Formyl transferase, N-terminal domain"/>
    <property type="match status" value="1"/>
</dbReference>
<evidence type="ECO:0000313" key="6">
    <source>
        <dbReference type="EMBL" id="SEH73100.1"/>
    </source>
</evidence>
<dbReference type="STRING" id="235205.BAZSYMB_SCAFFOLD00035_1"/>
<dbReference type="InterPro" id="IPR044074">
    <property type="entry name" value="PurU_ACT"/>
</dbReference>
<evidence type="ECO:0000256" key="2">
    <source>
        <dbReference type="ARBA" id="ARBA00022801"/>
    </source>
</evidence>
<protein>
    <recommendedName>
        <fullName evidence="3 4">Formyltetrahydrofolate deformylase</fullName>
        <ecNumber evidence="3 4">3.5.1.10</ecNumber>
    </recommendedName>
    <alternativeName>
        <fullName evidence="3">Formyl-FH(4) hydrolase</fullName>
    </alternativeName>
</protein>
<dbReference type="HAMAP" id="MF_01927">
    <property type="entry name" value="PurU"/>
    <property type="match status" value="1"/>
</dbReference>
<comment type="function">
    <text evidence="3">Catalyzes the hydrolysis of 10-formyltetrahydrofolate (formyl-FH4) to formate and tetrahydrofolate (FH4).</text>
</comment>
<dbReference type="CDD" id="cd04875">
    <property type="entry name" value="ACT_F4HF-DF"/>
    <property type="match status" value="1"/>
</dbReference>
<dbReference type="GO" id="GO:0006189">
    <property type="term" value="P:'de novo' IMP biosynthetic process"/>
    <property type="evidence" value="ECO:0007669"/>
    <property type="project" value="UniProtKB-UniRule"/>
</dbReference>
<dbReference type="InterPro" id="IPR036477">
    <property type="entry name" value="Formyl_transf_N_sf"/>
</dbReference>
<comment type="similarity">
    <text evidence="3">Belongs to the PurU family.</text>
</comment>
<dbReference type="PIRSF" id="PIRSF036480">
    <property type="entry name" value="FormyFH4_hydr"/>
    <property type="match status" value="1"/>
</dbReference>
<evidence type="ECO:0000256" key="3">
    <source>
        <dbReference type="HAMAP-Rule" id="MF_01927"/>
    </source>
</evidence>
<dbReference type="PANTHER" id="PTHR42706:SF1">
    <property type="entry name" value="FORMYLTETRAHYDROFOLATE DEFORMYLASE 2, MITOCHONDRIAL"/>
    <property type="match status" value="1"/>
</dbReference>
<dbReference type="GO" id="GO:0008864">
    <property type="term" value="F:formyltetrahydrofolate deformylase activity"/>
    <property type="evidence" value="ECO:0007669"/>
    <property type="project" value="UniProtKB-UniRule"/>
</dbReference>
<dbReference type="InterPro" id="IPR002376">
    <property type="entry name" value="Formyl_transf_N"/>
</dbReference>
<dbReference type="SUPFAM" id="SSF55021">
    <property type="entry name" value="ACT-like"/>
    <property type="match status" value="1"/>
</dbReference>
<gene>
    <name evidence="3" type="primary">purU</name>
    <name evidence="7" type="ORF">BAZSYMA_ACONTIG00018_20</name>
    <name evidence="6" type="ORF">BAZSYMB_SCAFFOLD00035_1</name>
</gene>
<dbReference type="PROSITE" id="PS51671">
    <property type="entry name" value="ACT"/>
    <property type="match status" value="1"/>
</dbReference>
<dbReference type="Proteomes" id="UP000198988">
    <property type="component" value="Unassembled WGS sequence"/>
</dbReference>
<evidence type="ECO:0000259" key="5">
    <source>
        <dbReference type="PROSITE" id="PS51671"/>
    </source>
</evidence>
<reference evidence="8 9" key="2">
    <citation type="submission" date="2016-06" db="EMBL/GenBank/DDBJ databases">
        <authorList>
            <person name="Petersen J."/>
            <person name="Sayavedra L."/>
        </authorList>
    </citation>
    <scope>NUCLEOTIDE SEQUENCE [LARGE SCALE GENOMIC DNA]</scope>
    <source>
        <strain evidence="9">BazSymA</strain>
        <strain evidence="8">BazSymB</strain>
    </source>
</reference>
<evidence type="ECO:0000256" key="4">
    <source>
        <dbReference type="NCBIfam" id="TIGR00655"/>
    </source>
</evidence>
<sequence length="292" mass="33598">MQNTALNVIYMNTYRLLISCPDAHGLVSKVSQFIFKRDGNIKEAHHHLDEQNKHFFMRIEIESNLTCSFDEFQQEFAQLAQKYQMNWQMNDVRKLKRVLIMGSKSSHCVADLLHRGHESEMEAQIIGVLSNHDKLKKLASWYDVDFKKVDINKDTKVSDMAKMMDTVDAFQPDVIVLARYMQIIPKSMCDKYSGKIINIHHSFLPSFVGANPYERAAQRGVKLIGATCHYVTSELDEGPIIEQDVLRVNHSDSAEEMQQMGQDIEKVTLAKGLQYHLEDRVLICNNKTIVFS</sequence>
<dbReference type="PRINTS" id="PR01575">
    <property type="entry name" value="FFH4HYDRLASE"/>
</dbReference>
<dbReference type="NCBIfam" id="TIGR00655">
    <property type="entry name" value="PurU"/>
    <property type="match status" value="1"/>
</dbReference>
<comment type="catalytic activity">
    <reaction evidence="3">
        <text>(6R)-10-formyltetrahydrofolate + H2O = (6S)-5,6,7,8-tetrahydrofolate + formate + H(+)</text>
        <dbReference type="Rhea" id="RHEA:19833"/>
        <dbReference type="ChEBI" id="CHEBI:15377"/>
        <dbReference type="ChEBI" id="CHEBI:15378"/>
        <dbReference type="ChEBI" id="CHEBI:15740"/>
        <dbReference type="ChEBI" id="CHEBI:57453"/>
        <dbReference type="ChEBI" id="CHEBI:195366"/>
        <dbReference type="EC" id="3.5.1.10"/>
    </reaction>
</comment>
<dbReference type="SUPFAM" id="SSF53328">
    <property type="entry name" value="Formyltransferase"/>
    <property type="match status" value="1"/>
</dbReference>
<dbReference type="InterPro" id="IPR004810">
    <property type="entry name" value="PurU"/>
</dbReference>
<organism evidence="7 9">
    <name type="scientific">Bathymodiolus azoricus thioautotrophic gill symbiont</name>
    <dbReference type="NCBI Taxonomy" id="235205"/>
    <lineage>
        <taxon>Bacteria</taxon>
        <taxon>Pseudomonadati</taxon>
        <taxon>Pseudomonadota</taxon>
        <taxon>Gammaproteobacteria</taxon>
        <taxon>sulfur-oxidizing symbionts</taxon>
    </lineage>
</organism>
<dbReference type="Gene3D" id="3.30.70.260">
    <property type="match status" value="1"/>
</dbReference>
<keyword evidence="2 3" id="KW-0378">Hydrolase</keyword>
<comment type="pathway">
    <text evidence="3">Purine metabolism; IMP biosynthesis via de novo pathway; formate from 10-formyl-5,6,7,8-tetrahydrofolate: step 1/1.</text>
</comment>
<dbReference type="PANTHER" id="PTHR42706">
    <property type="entry name" value="FORMYLTETRAHYDROFOLATE DEFORMYLASE"/>
    <property type="match status" value="1"/>
</dbReference>
<dbReference type="EC" id="3.5.1.10" evidence="3 4"/>
<feature type="active site" evidence="3">
    <location>
        <position position="236"/>
    </location>
</feature>
<dbReference type="EMBL" id="CDSC02000272">
    <property type="protein sequence ID" value="SEH86561.1"/>
    <property type="molecule type" value="Genomic_DNA"/>
</dbReference>
<evidence type="ECO:0000313" key="9">
    <source>
        <dbReference type="Proteomes" id="UP000198988"/>
    </source>
</evidence>
<proteinExistence type="inferred from homology"/>
<dbReference type="Pfam" id="PF00551">
    <property type="entry name" value="Formyl_trans_N"/>
    <property type="match status" value="1"/>
</dbReference>
<dbReference type="EMBL" id="CVUD02000111">
    <property type="protein sequence ID" value="SEH73100.1"/>
    <property type="molecule type" value="Genomic_DNA"/>
</dbReference>
<accession>A0A1H6LD39</accession>
<dbReference type="UniPathway" id="UPA00074">
    <property type="reaction ID" value="UER00170"/>
</dbReference>
<reference evidence="7" key="1">
    <citation type="submission" date="2016-06" db="EMBL/GenBank/DDBJ databases">
        <authorList>
            <person name="Olsen C.W."/>
            <person name="Carey S."/>
            <person name="Hinshaw L."/>
            <person name="Karasin A.I."/>
        </authorList>
    </citation>
    <scope>NUCLEOTIDE SEQUENCE [LARGE SCALE GENOMIC DNA]</scope>
    <source>
        <strain evidence="7">BazSymA</strain>
        <strain evidence="6">BazSymB</strain>
    </source>
</reference>
<dbReference type="InterPro" id="IPR002912">
    <property type="entry name" value="ACT_dom"/>
</dbReference>
<keyword evidence="3" id="KW-0658">Purine biosynthesis</keyword>
<evidence type="ECO:0000256" key="1">
    <source>
        <dbReference type="ARBA" id="ARBA00022563"/>
    </source>
</evidence>
<dbReference type="NCBIfam" id="NF004684">
    <property type="entry name" value="PRK06027.1"/>
    <property type="match status" value="1"/>
</dbReference>
<keyword evidence="1 3" id="KW-0554">One-carbon metabolism</keyword>
<dbReference type="InterPro" id="IPR045865">
    <property type="entry name" value="ACT-like_dom_sf"/>
</dbReference>
<dbReference type="GO" id="GO:0006730">
    <property type="term" value="P:one-carbon metabolic process"/>
    <property type="evidence" value="ECO:0007669"/>
    <property type="project" value="UniProtKB-KW"/>
</dbReference>
<dbReference type="AlphaFoldDB" id="A0A1H6LD39"/>
<evidence type="ECO:0000313" key="8">
    <source>
        <dbReference type="Proteomes" id="UP000198559"/>
    </source>
</evidence>
<evidence type="ECO:0000313" key="7">
    <source>
        <dbReference type="EMBL" id="SEH86561.1"/>
    </source>
</evidence>